<dbReference type="EMBL" id="JACCFP010000001">
    <property type="protein sequence ID" value="NYJ03187.1"/>
    <property type="molecule type" value="Genomic_DNA"/>
</dbReference>
<evidence type="ECO:0000259" key="1">
    <source>
        <dbReference type="Pfam" id="PF22036"/>
    </source>
</evidence>
<protein>
    <recommendedName>
        <fullName evidence="1">MoaF-like domain-containing protein</fullName>
    </recommendedName>
</protein>
<feature type="domain" description="MoaF-like" evidence="1">
    <location>
        <begin position="7"/>
        <end position="101"/>
    </location>
</feature>
<dbReference type="InterPro" id="IPR012674">
    <property type="entry name" value="Calycin"/>
</dbReference>
<sequence>MPTALENRTFHFDLGGLKVRYTFEPDDKATFVVTDGAGLAPDGHTETVAITATEIRPNVWLNAWREANGSTVTHVEDFEKGVLYSNVTVDGQLYTLTGTIKEI</sequence>
<dbReference type="RefSeq" id="WP_179669463.1">
    <property type="nucleotide sequence ID" value="NZ_JACCFP010000001.1"/>
</dbReference>
<dbReference type="Gene3D" id="2.40.128.20">
    <property type="match status" value="1"/>
</dbReference>
<name>A0A853C7A6_9ACTN</name>
<gene>
    <name evidence="2" type="ORF">HNR19_003885</name>
</gene>
<accession>A0A853C7A6</accession>
<dbReference type="AlphaFoldDB" id="A0A853C7A6"/>
<evidence type="ECO:0000313" key="2">
    <source>
        <dbReference type="EMBL" id="NYJ03187.1"/>
    </source>
</evidence>
<keyword evidence="3" id="KW-1185">Reference proteome</keyword>
<dbReference type="Proteomes" id="UP000530424">
    <property type="component" value="Unassembled WGS sequence"/>
</dbReference>
<proteinExistence type="predicted"/>
<evidence type="ECO:0000313" key="3">
    <source>
        <dbReference type="Proteomes" id="UP000530424"/>
    </source>
</evidence>
<reference evidence="2 3" key="1">
    <citation type="submission" date="2020-07" db="EMBL/GenBank/DDBJ databases">
        <title>Sequencing the genomes of 1000 actinobacteria strains.</title>
        <authorList>
            <person name="Klenk H.-P."/>
        </authorList>
    </citation>
    <scope>NUCLEOTIDE SEQUENCE [LARGE SCALE GENOMIC DNA]</scope>
    <source>
        <strain evidence="2 3">DSM 103833</strain>
    </source>
</reference>
<comment type="caution">
    <text evidence="2">The sequence shown here is derived from an EMBL/GenBank/DDBJ whole genome shotgun (WGS) entry which is preliminary data.</text>
</comment>
<dbReference type="Pfam" id="PF22036">
    <property type="entry name" value="MoaF_like"/>
    <property type="match status" value="1"/>
</dbReference>
<dbReference type="InterPro" id="IPR053892">
    <property type="entry name" value="MoaF-like"/>
</dbReference>
<organism evidence="2 3">
    <name type="scientific">Nocardioides thalensis</name>
    <dbReference type="NCBI Taxonomy" id="1914755"/>
    <lineage>
        <taxon>Bacteria</taxon>
        <taxon>Bacillati</taxon>
        <taxon>Actinomycetota</taxon>
        <taxon>Actinomycetes</taxon>
        <taxon>Propionibacteriales</taxon>
        <taxon>Nocardioidaceae</taxon>
        <taxon>Nocardioides</taxon>
    </lineage>
</organism>